<feature type="region of interest" description="Disordered" evidence="1">
    <location>
        <begin position="158"/>
        <end position="240"/>
    </location>
</feature>
<name>A0A1X2IZ53_9FUNG</name>
<keyword evidence="3" id="KW-1185">Reference proteome</keyword>
<reference evidence="2 3" key="1">
    <citation type="submission" date="2016-07" db="EMBL/GenBank/DDBJ databases">
        <title>Pervasive Adenine N6-methylation of Active Genes in Fungi.</title>
        <authorList>
            <consortium name="DOE Joint Genome Institute"/>
            <person name="Mondo S.J."/>
            <person name="Dannebaum R.O."/>
            <person name="Kuo R.C."/>
            <person name="Labutti K."/>
            <person name="Haridas S."/>
            <person name="Kuo A."/>
            <person name="Salamov A."/>
            <person name="Ahrendt S.R."/>
            <person name="Lipzen A."/>
            <person name="Sullivan W."/>
            <person name="Andreopoulos W.B."/>
            <person name="Clum A."/>
            <person name="Lindquist E."/>
            <person name="Daum C."/>
            <person name="Ramamoorthy G.K."/>
            <person name="Gryganskyi A."/>
            <person name="Culley D."/>
            <person name="Magnuson J.K."/>
            <person name="James T.Y."/>
            <person name="O'Malley M.A."/>
            <person name="Stajich J.E."/>
            <person name="Spatafora J.W."/>
            <person name="Visel A."/>
            <person name="Grigoriev I.V."/>
        </authorList>
    </citation>
    <scope>NUCLEOTIDE SEQUENCE [LARGE SCALE GENOMIC DNA]</scope>
    <source>
        <strain evidence="2 3">NRRL 1336</strain>
    </source>
</reference>
<organism evidence="2 3">
    <name type="scientific">Absidia repens</name>
    <dbReference type="NCBI Taxonomy" id="90262"/>
    <lineage>
        <taxon>Eukaryota</taxon>
        <taxon>Fungi</taxon>
        <taxon>Fungi incertae sedis</taxon>
        <taxon>Mucoromycota</taxon>
        <taxon>Mucoromycotina</taxon>
        <taxon>Mucoromycetes</taxon>
        <taxon>Mucorales</taxon>
        <taxon>Cunninghamellaceae</taxon>
        <taxon>Absidia</taxon>
    </lineage>
</organism>
<comment type="caution">
    <text evidence="2">The sequence shown here is derived from an EMBL/GenBank/DDBJ whole genome shotgun (WGS) entry which is preliminary data.</text>
</comment>
<feature type="compositionally biased region" description="Low complexity" evidence="1">
    <location>
        <begin position="104"/>
        <end position="125"/>
    </location>
</feature>
<feature type="region of interest" description="Disordered" evidence="1">
    <location>
        <begin position="70"/>
        <end position="125"/>
    </location>
</feature>
<accession>A0A1X2IZ53</accession>
<feature type="compositionally biased region" description="Polar residues" evidence="1">
    <location>
        <begin position="8"/>
        <end position="27"/>
    </location>
</feature>
<dbReference type="AlphaFoldDB" id="A0A1X2IZ53"/>
<proteinExistence type="predicted"/>
<dbReference type="Proteomes" id="UP000193560">
    <property type="component" value="Unassembled WGS sequence"/>
</dbReference>
<feature type="region of interest" description="Disordered" evidence="1">
    <location>
        <begin position="1"/>
        <end position="40"/>
    </location>
</feature>
<protein>
    <submittedName>
        <fullName evidence="2">Uncharacterized protein</fullName>
    </submittedName>
</protein>
<dbReference type="EMBL" id="MCGE01000002">
    <property type="protein sequence ID" value="ORZ24573.1"/>
    <property type="molecule type" value="Genomic_DNA"/>
</dbReference>
<evidence type="ECO:0000256" key="1">
    <source>
        <dbReference type="SAM" id="MobiDB-lite"/>
    </source>
</evidence>
<evidence type="ECO:0000313" key="3">
    <source>
        <dbReference type="Proteomes" id="UP000193560"/>
    </source>
</evidence>
<gene>
    <name evidence="2" type="ORF">BCR42DRAFT_92775</name>
</gene>
<feature type="compositionally biased region" description="Basic and acidic residues" evidence="1">
    <location>
        <begin position="184"/>
        <end position="200"/>
    </location>
</feature>
<sequence>MHHPMYTRHNSISQFNHSTPYTENNYHQQQQQQQQQQEDHLPQLMQHRGSVEADRSKPVFDPMYNVTTYTLPSPTSSPNTPLPVSMSSNPSSTMMAPPPPPTEPNNNNTNNTSVSYHPSSSYPYDYSRLQQQKPQTGNHGRILNLPTLARQEHTSINSLLSNDSPTYHHEAHQQQGHNGQHHQQQHEQQYHPTPDHDLHHSTLSHPDYYGTNAAHGLHHQHHQHSDHNHSSNGSAHLPQPMTRLYSLDDSAMQWI</sequence>
<feature type="compositionally biased region" description="Low complexity" evidence="1">
    <location>
        <begin position="70"/>
        <end position="95"/>
    </location>
</feature>
<evidence type="ECO:0000313" key="2">
    <source>
        <dbReference type="EMBL" id="ORZ24573.1"/>
    </source>
</evidence>
<feature type="compositionally biased region" description="Low complexity" evidence="1">
    <location>
        <begin position="173"/>
        <end position="183"/>
    </location>
</feature>